<evidence type="ECO:0000256" key="2">
    <source>
        <dbReference type="ARBA" id="ARBA00022737"/>
    </source>
</evidence>
<dbReference type="STRING" id="1257118.L8GD52"/>
<dbReference type="InterPro" id="IPR015915">
    <property type="entry name" value="Kelch-typ_b-propeller"/>
</dbReference>
<dbReference type="PANTHER" id="PTHR46093:SF18">
    <property type="entry name" value="FIBRONECTIN TYPE-III DOMAIN-CONTAINING PROTEIN"/>
    <property type="match status" value="1"/>
</dbReference>
<dbReference type="KEGG" id="acan:ACA1_104360"/>
<dbReference type="OMA" id="WCELKPI"/>
<name>L8GD52_ACACF</name>
<evidence type="ECO:0000313" key="5">
    <source>
        <dbReference type="EMBL" id="ELR10987.1"/>
    </source>
</evidence>
<accession>L8GD52</accession>
<proteinExistence type="predicted"/>
<dbReference type="InterPro" id="IPR002110">
    <property type="entry name" value="Ankyrin_rpt"/>
</dbReference>
<dbReference type="CDD" id="cd18186">
    <property type="entry name" value="BTB_POZ_ZBTB_KLHL-like"/>
    <property type="match status" value="2"/>
</dbReference>
<feature type="domain" description="BTB" evidence="4">
    <location>
        <begin position="384"/>
        <end position="452"/>
    </location>
</feature>
<keyword evidence="3" id="KW-0040">ANK repeat</keyword>
<dbReference type="RefSeq" id="XP_004333000.1">
    <property type="nucleotide sequence ID" value="XM_004332952.1"/>
</dbReference>
<dbReference type="Proteomes" id="UP000011083">
    <property type="component" value="Unassembled WGS sequence"/>
</dbReference>
<evidence type="ECO:0000256" key="1">
    <source>
        <dbReference type="ARBA" id="ARBA00022441"/>
    </source>
</evidence>
<organism evidence="5 6">
    <name type="scientific">Acanthamoeba castellanii (strain ATCC 30010 / Neff)</name>
    <dbReference type="NCBI Taxonomy" id="1257118"/>
    <lineage>
        <taxon>Eukaryota</taxon>
        <taxon>Amoebozoa</taxon>
        <taxon>Discosea</taxon>
        <taxon>Longamoebia</taxon>
        <taxon>Centramoebida</taxon>
        <taxon>Acanthamoebidae</taxon>
        <taxon>Acanthamoeba</taxon>
    </lineage>
</organism>
<dbReference type="AlphaFoldDB" id="L8GD52"/>
<dbReference type="Pfam" id="PF00023">
    <property type="entry name" value="Ank"/>
    <property type="match status" value="1"/>
</dbReference>
<keyword evidence="2" id="KW-0677">Repeat</keyword>
<dbReference type="InterPro" id="IPR011333">
    <property type="entry name" value="SKP1/BTB/POZ_sf"/>
</dbReference>
<dbReference type="InterPro" id="IPR036770">
    <property type="entry name" value="Ankyrin_rpt-contain_sf"/>
</dbReference>
<gene>
    <name evidence="5" type="ORF">ACA1_104360</name>
</gene>
<dbReference type="SUPFAM" id="SSF48403">
    <property type="entry name" value="Ankyrin repeat"/>
    <property type="match status" value="1"/>
</dbReference>
<dbReference type="Pfam" id="PF24681">
    <property type="entry name" value="Kelch_KLHDC2_KLHL20_DRC7"/>
    <property type="match status" value="1"/>
</dbReference>
<dbReference type="GeneID" id="14911372"/>
<dbReference type="PROSITE" id="PS50097">
    <property type="entry name" value="BTB"/>
    <property type="match status" value="2"/>
</dbReference>
<evidence type="ECO:0000259" key="4">
    <source>
        <dbReference type="PROSITE" id="PS50097"/>
    </source>
</evidence>
<protein>
    <submittedName>
        <fullName evidence="5">BTB/POZ domain containing protein</fullName>
    </submittedName>
</protein>
<evidence type="ECO:0000313" key="6">
    <source>
        <dbReference type="Proteomes" id="UP000011083"/>
    </source>
</evidence>
<dbReference type="SMART" id="SM00248">
    <property type="entry name" value="ANK"/>
    <property type="match status" value="1"/>
</dbReference>
<dbReference type="InterPro" id="IPR000210">
    <property type="entry name" value="BTB/POZ_dom"/>
</dbReference>
<dbReference type="SUPFAM" id="SSF54695">
    <property type="entry name" value="POZ domain"/>
    <property type="match status" value="2"/>
</dbReference>
<dbReference type="PANTHER" id="PTHR46093">
    <property type="entry name" value="ACYL-COA-BINDING DOMAIN-CONTAINING PROTEIN 5"/>
    <property type="match status" value="1"/>
</dbReference>
<dbReference type="EMBL" id="KB008169">
    <property type="protein sequence ID" value="ELR10987.1"/>
    <property type="molecule type" value="Genomic_DNA"/>
</dbReference>
<keyword evidence="1" id="KW-0880">Kelch repeat</keyword>
<feature type="non-terminal residue" evidence="5">
    <location>
        <position position="561"/>
    </location>
</feature>
<dbReference type="Gene3D" id="1.25.40.20">
    <property type="entry name" value="Ankyrin repeat-containing domain"/>
    <property type="match status" value="1"/>
</dbReference>
<dbReference type="Pfam" id="PF00651">
    <property type="entry name" value="BTB"/>
    <property type="match status" value="2"/>
</dbReference>
<evidence type="ECO:0000256" key="3">
    <source>
        <dbReference type="PROSITE-ProRule" id="PRU00023"/>
    </source>
</evidence>
<feature type="domain" description="BTB" evidence="4">
    <location>
        <begin position="502"/>
        <end position="561"/>
    </location>
</feature>
<feature type="repeat" description="ANK" evidence="3">
    <location>
        <begin position="20"/>
        <end position="52"/>
    </location>
</feature>
<reference evidence="5 6" key="1">
    <citation type="journal article" date="2013" name="Genome Biol.">
        <title>Genome of Acanthamoeba castellanii highlights extensive lateral gene transfer and early evolution of tyrosine kinase signaling.</title>
        <authorList>
            <person name="Clarke M."/>
            <person name="Lohan A.J."/>
            <person name="Liu B."/>
            <person name="Lagkouvardos I."/>
            <person name="Roy S."/>
            <person name="Zafar N."/>
            <person name="Bertelli C."/>
            <person name="Schilde C."/>
            <person name="Kianianmomeni A."/>
            <person name="Burglin T.R."/>
            <person name="Frech C."/>
            <person name="Turcotte B."/>
            <person name="Kopec K.O."/>
            <person name="Synnott J.M."/>
            <person name="Choo C."/>
            <person name="Paponov I."/>
            <person name="Finkler A."/>
            <person name="Soon Heng Tan C."/>
            <person name="Hutchins A.P."/>
            <person name="Weinmeier T."/>
            <person name="Rattei T."/>
            <person name="Chu J.S."/>
            <person name="Gimenez G."/>
            <person name="Irimia M."/>
            <person name="Rigden D.J."/>
            <person name="Fitzpatrick D.A."/>
            <person name="Lorenzo-Morales J."/>
            <person name="Bateman A."/>
            <person name="Chiu C.H."/>
            <person name="Tang P."/>
            <person name="Hegemann P."/>
            <person name="Fromm H."/>
            <person name="Raoult D."/>
            <person name="Greub G."/>
            <person name="Miranda-Saavedra D."/>
            <person name="Chen N."/>
            <person name="Nash P."/>
            <person name="Ginger M.L."/>
            <person name="Horn M."/>
            <person name="Schaap P."/>
            <person name="Caler L."/>
            <person name="Loftus B."/>
        </authorList>
    </citation>
    <scope>NUCLEOTIDE SEQUENCE [LARGE SCALE GENOMIC DNA]</scope>
    <source>
        <strain evidence="5 6">Neff</strain>
    </source>
</reference>
<dbReference type="VEuPathDB" id="AmoebaDB:ACA1_104360"/>
<dbReference type="Gene3D" id="2.120.10.80">
    <property type="entry name" value="Kelch-type beta propeller"/>
    <property type="match status" value="2"/>
</dbReference>
<keyword evidence="6" id="KW-1185">Reference proteome</keyword>
<dbReference type="PROSITE" id="PS50088">
    <property type="entry name" value="ANK_REPEAT"/>
    <property type="match status" value="1"/>
</dbReference>
<dbReference type="OrthoDB" id="19193at2759"/>
<dbReference type="SUPFAM" id="SSF117281">
    <property type="entry name" value="Kelch motif"/>
    <property type="match status" value="1"/>
</dbReference>
<dbReference type="SMART" id="SM00225">
    <property type="entry name" value="BTB"/>
    <property type="match status" value="1"/>
</dbReference>
<dbReference type="Gene3D" id="3.30.710.10">
    <property type="entry name" value="Potassium Channel Kv1.1, Chain A"/>
    <property type="match status" value="2"/>
</dbReference>
<sequence length="561" mass="62552">MLKLLISKGCQVSWCSRDSMGNTPLHQASFFGRIDCAGLLVEAGADVNAKNSIGAIPFSRTNEDLKLMWRTPRITGLHPGPRHGHSATKVGAKLFIIGGSSEKEERVDVVVLDTDAMMWYRPTVKGDAPASRSFHSATLVGSKLYLFGGSNDSHYFNDLFIFDALTMQWSAVEAKGDIPEPLSGHSATLFGSQIFVFGGYDGQTYHDQLYVFDTQTLEWRKQNPSGDIPPARAWHTGNQVRTKIFIFGGTGASAYNDLHILDPGVMRFYKQSVVGQPRACSGHASALVGNKLFYLAGGMFDSGLDDLNILDTENFTWSAVKARFSHWTMANFSGHNLTLVGSSLYCYGGYFFEKYNTTVRVMETGTRTTLESDMKNAFITNDFADVTFRFPNEDNALIKAHKIVLASRSQKFRDLLQGRDEEGLTIDINDIPRELFQVLMELCYTDHLTSCPHRAQQLLSLVKAYIPQSYKRTLACLIQKGKVASSLGDDLRQNALGSPLFSDVIFEVEGRDVPCHKVVITSRCPQFQAMFLSGMRESTAEKIPLDLHYPIFLMFLEFLYT</sequence>
<dbReference type="PROSITE" id="PS50297">
    <property type="entry name" value="ANK_REP_REGION"/>
    <property type="match status" value="1"/>
</dbReference>